<dbReference type="eggNOG" id="ENOG5031KIR">
    <property type="taxonomic scope" value="Bacteria"/>
</dbReference>
<dbReference type="HOGENOM" id="CLU_102544_0_0_6"/>
<accession>I2B4T5</accession>
<evidence type="ECO:0000313" key="3">
    <source>
        <dbReference type="Proteomes" id="UP000001955"/>
    </source>
</evidence>
<keyword evidence="1" id="KW-0732">Signal</keyword>
<gene>
    <name evidence="2" type="ordered locus">EBL_c04120</name>
</gene>
<dbReference type="InterPro" id="IPR045613">
    <property type="entry name" value="DUF6448"/>
</dbReference>
<dbReference type="KEGG" id="ebt:EBL_c04120"/>
<dbReference type="Proteomes" id="UP000001955">
    <property type="component" value="Chromosome"/>
</dbReference>
<accession>K6UT98</accession>
<organism evidence="2 3">
    <name type="scientific">Shimwellia blattae (strain ATCC 29907 / DSM 4481 / JCM 1650 / NBRC 105725 / CDC 9005-74)</name>
    <name type="common">Escherichia blattae</name>
    <dbReference type="NCBI Taxonomy" id="630626"/>
    <lineage>
        <taxon>Bacteria</taxon>
        <taxon>Pseudomonadati</taxon>
        <taxon>Pseudomonadota</taxon>
        <taxon>Gammaproteobacteria</taxon>
        <taxon>Enterobacterales</taxon>
        <taxon>Enterobacteriaceae</taxon>
        <taxon>Shimwellia</taxon>
    </lineage>
</organism>
<evidence type="ECO:0000313" key="2">
    <source>
        <dbReference type="EMBL" id="AFJ45539.1"/>
    </source>
</evidence>
<dbReference type="Pfam" id="PF20046">
    <property type="entry name" value="DUF6448"/>
    <property type="match status" value="1"/>
</dbReference>
<proteinExistence type="predicted"/>
<feature type="chain" id="PRO_5003655227" description="Secreted protein" evidence="1">
    <location>
        <begin position="30"/>
        <end position="198"/>
    </location>
</feature>
<dbReference type="AlphaFoldDB" id="I2B4T5"/>
<dbReference type="OrthoDB" id="2168082at2"/>
<evidence type="ECO:0008006" key="4">
    <source>
        <dbReference type="Google" id="ProtNLM"/>
    </source>
</evidence>
<dbReference type="RefSeq" id="WP_002441986.1">
    <property type="nucleotide sequence ID" value="NC_017910.1"/>
</dbReference>
<feature type="signal peptide" evidence="1">
    <location>
        <begin position="1"/>
        <end position="29"/>
    </location>
</feature>
<evidence type="ECO:0000256" key="1">
    <source>
        <dbReference type="SAM" id="SignalP"/>
    </source>
</evidence>
<sequence length="198" mass="21386">MRKQNKIKTILWAGMFTLAGLAASPAALAHCDSLDGPVITEARSALEKKDVTALLKWVPAGREGDVRAAFSRAQQNRGGDKATREAADQQLFATLVRIHRESEGAPFTGVQPAGHIPAIVTMADSALKTDNVEAVVARVTAHVEQEIRARFASAQRSKQHAGDSVTRGREYVNDYIHYVHFVEEASNLGEAAAPGHHD</sequence>
<name>I2B4T5_SHIBC</name>
<dbReference type="EMBL" id="CP001560">
    <property type="protein sequence ID" value="AFJ45539.1"/>
    <property type="molecule type" value="Genomic_DNA"/>
</dbReference>
<protein>
    <recommendedName>
        <fullName evidence="4">Secreted protein</fullName>
    </recommendedName>
</protein>
<keyword evidence="3" id="KW-1185">Reference proteome</keyword>
<reference evidence="2 3" key="1">
    <citation type="journal article" date="2012" name="J. Bacteriol.">
        <title>Complete genome sequence of the B12-producing Shimwellia blattae strain DSM 4481, isolated from a cockroach.</title>
        <authorList>
            <person name="Brzuszkiewicz E."/>
            <person name="Waschkowitz T."/>
            <person name="Wiezer A."/>
            <person name="Daniel R."/>
        </authorList>
    </citation>
    <scope>NUCLEOTIDE SEQUENCE [LARGE SCALE GENOMIC DNA]</scope>
    <source>
        <strain evidence="3">ATCC 29907 / DSM 4481 / JCM 1650 / NBRC 105725 / CDC 9005-74</strain>
    </source>
</reference>
<dbReference type="PATRIC" id="fig|630626.3.peg.407"/>